<evidence type="ECO:0000313" key="1">
    <source>
        <dbReference type="EMBL" id="KMQ70732.1"/>
    </source>
</evidence>
<dbReference type="Proteomes" id="UP000035900">
    <property type="component" value="Unassembled WGS sequence"/>
</dbReference>
<comment type="caution">
    <text evidence="1">The sequence shown here is derived from an EMBL/GenBank/DDBJ whole genome shotgun (WGS) entry which is preliminary data.</text>
</comment>
<sequence length="154" mass="16925">MIFSMLVSCTKDNEAISEKTITDSSALSKTDSLQNPSLETPDSAALFLINPQDISAGKARSVFSKDGLTLFYFDQNTNSGNIRIDGNDYALTSYDFNENNYTLSGKEVKIEASNGDFNDQSGDCMEGTFPDVKVTLKDKTINLSNIKLKDCPDY</sequence>
<dbReference type="AlphaFoldDB" id="A0A0J7IXL9"/>
<reference evidence="1 2" key="1">
    <citation type="journal article" date="2004" name="Int. J. Syst. Evol. Microbiol.">
        <title>Kaistella koreensis gen. nov., sp. nov., a novel member of the Chryseobacterium-Bergeyella-Riemerella branch.</title>
        <authorList>
            <person name="Kim M.K."/>
            <person name="Im W.T."/>
            <person name="Shin Y.K."/>
            <person name="Lim J.H."/>
            <person name="Kim S.H."/>
            <person name="Lee B.C."/>
            <person name="Park M.Y."/>
            <person name="Lee K.Y."/>
            <person name="Lee S.T."/>
        </authorList>
    </citation>
    <scope>NUCLEOTIDE SEQUENCE [LARGE SCALE GENOMIC DNA]</scope>
    <source>
        <strain evidence="1 2">CCUG 49689</strain>
    </source>
</reference>
<dbReference type="STRING" id="1304281.ACM44_10450"/>
<dbReference type="PATRIC" id="fig|1304281.5.peg.2251"/>
<organism evidence="1 2">
    <name type="scientific">Chryseobacterium koreense CCUG 49689</name>
    <dbReference type="NCBI Taxonomy" id="1304281"/>
    <lineage>
        <taxon>Bacteria</taxon>
        <taxon>Pseudomonadati</taxon>
        <taxon>Bacteroidota</taxon>
        <taxon>Flavobacteriia</taxon>
        <taxon>Flavobacteriales</taxon>
        <taxon>Weeksellaceae</taxon>
        <taxon>Chryseobacterium group</taxon>
        <taxon>Chryseobacterium</taxon>
    </lineage>
</organism>
<proteinExistence type="predicted"/>
<keyword evidence="2" id="KW-1185">Reference proteome</keyword>
<evidence type="ECO:0000313" key="2">
    <source>
        <dbReference type="Proteomes" id="UP000035900"/>
    </source>
</evidence>
<protein>
    <submittedName>
        <fullName evidence="1">Uncharacterized protein</fullName>
    </submittedName>
</protein>
<name>A0A0J7IXL9_9FLAO</name>
<accession>A0A0J7IXL9</accession>
<dbReference type="EMBL" id="LFNG01000013">
    <property type="protein sequence ID" value="KMQ70732.1"/>
    <property type="molecule type" value="Genomic_DNA"/>
</dbReference>
<gene>
    <name evidence="1" type="ORF">ACM44_10450</name>
</gene>